<evidence type="ECO:0000313" key="2">
    <source>
        <dbReference type="Proteomes" id="UP001492380"/>
    </source>
</evidence>
<accession>A0ABR1YL56</accession>
<keyword evidence="2" id="KW-1185">Reference proteome</keyword>
<comment type="caution">
    <text evidence="1">The sequence shown here is derived from an EMBL/GenBank/DDBJ whole genome shotgun (WGS) entry which is preliminary data.</text>
</comment>
<protein>
    <submittedName>
        <fullName evidence="1">Uncharacterized protein</fullName>
    </submittedName>
</protein>
<evidence type="ECO:0000313" key="1">
    <source>
        <dbReference type="EMBL" id="KAK8232488.1"/>
    </source>
</evidence>
<proteinExistence type="predicted"/>
<reference evidence="1 2" key="1">
    <citation type="submission" date="2024-04" db="EMBL/GenBank/DDBJ databases">
        <title>Phyllosticta paracitricarpa is synonymous to the EU quarantine fungus P. citricarpa based on phylogenomic analyses.</title>
        <authorList>
            <consortium name="Lawrence Berkeley National Laboratory"/>
            <person name="Van Ingen-Buijs V.A."/>
            <person name="Van Westerhoven A.C."/>
            <person name="Haridas S."/>
            <person name="Skiadas P."/>
            <person name="Martin F."/>
            <person name="Groenewald J.Z."/>
            <person name="Crous P.W."/>
            <person name="Seidl M.F."/>
        </authorList>
    </citation>
    <scope>NUCLEOTIDE SEQUENCE [LARGE SCALE GENOMIC DNA]</scope>
    <source>
        <strain evidence="1 2">CBS 123374</strain>
    </source>
</reference>
<organism evidence="1 2">
    <name type="scientific">Phyllosticta capitalensis</name>
    <dbReference type="NCBI Taxonomy" id="121624"/>
    <lineage>
        <taxon>Eukaryota</taxon>
        <taxon>Fungi</taxon>
        <taxon>Dikarya</taxon>
        <taxon>Ascomycota</taxon>
        <taxon>Pezizomycotina</taxon>
        <taxon>Dothideomycetes</taxon>
        <taxon>Dothideomycetes incertae sedis</taxon>
        <taxon>Botryosphaeriales</taxon>
        <taxon>Phyllostictaceae</taxon>
        <taxon>Phyllosticta</taxon>
    </lineage>
</organism>
<dbReference type="EMBL" id="JBBWRZ010000007">
    <property type="protein sequence ID" value="KAK8232488.1"/>
    <property type="molecule type" value="Genomic_DNA"/>
</dbReference>
<gene>
    <name evidence="1" type="ORF">HDK90DRAFT_467641</name>
</gene>
<sequence length="215" mass="23695">MDAMEEKVVEKLKDLSRLGTCGVDLSQSKLPLDTDSSTSPGLNILRVGLTCTWSSNLPVDTYRLSHTGVLAISSVFPLNPETAFGTYSNSLVRILRTMPCSPKLQQSLRVIVSSVDSSLRPETVRSLLSSEGCRSAANFGSGQGLTDTVQRVDYFHQPKSRTLTVGIYALTRKHRQGRARYLCSRSAHHWALNVTSSRCGWRRTFKAAESMLLDA</sequence>
<dbReference type="Proteomes" id="UP001492380">
    <property type="component" value="Unassembled WGS sequence"/>
</dbReference>
<name>A0ABR1YL56_9PEZI</name>